<proteinExistence type="predicted"/>
<accession>A0A0V0QX29</accession>
<dbReference type="EMBL" id="LDAU01000096">
    <property type="protein sequence ID" value="KRX06488.1"/>
    <property type="molecule type" value="Genomic_DNA"/>
</dbReference>
<dbReference type="Proteomes" id="UP000054937">
    <property type="component" value="Unassembled WGS sequence"/>
</dbReference>
<reference evidence="1 2" key="1">
    <citation type="journal article" date="2015" name="Sci. Rep.">
        <title>Genome of the facultative scuticociliatosis pathogen Pseudocohnilembus persalinus provides insight into its virulence through horizontal gene transfer.</title>
        <authorList>
            <person name="Xiong J."/>
            <person name="Wang G."/>
            <person name="Cheng J."/>
            <person name="Tian M."/>
            <person name="Pan X."/>
            <person name="Warren A."/>
            <person name="Jiang C."/>
            <person name="Yuan D."/>
            <person name="Miao W."/>
        </authorList>
    </citation>
    <scope>NUCLEOTIDE SEQUENCE [LARGE SCALE GENOMIC DNA]</scope>
    <source>
        <strain evidence="1">36N120E</strain>
    </source>
</reference>
<sequence>MNSSQIFSRKNQFKQTELFGAKIASKNLDNDQNELKVSFFCDEDENKDKFDNEKIINQDQNEDDENDNNTNLDGSFQMLKNIEKFQNYNQLNQVINSVQKIQQQKQNIQKSKTMIIPNQTSNLAINDFLYQQNKQVSYGQNEKKIQNQQDQNQMYNFNDNLIDNNDFNKNSKGCDLIRNNNNSQNQIQIQNYNQSQNKISNKKSIQQIEILPTQEGNSSESTYKNVDIQYQKQQQQQFLLE</sequence>
<name>A0A0V0QX29_PSEPJ</name>
<keyword evidence="2" id="KW-1185">Reference proteome</keyword>
<comment type="caution">
    <text evidence="1">The sequence shown here is derived from an EMBL/GenBank/DDBJ whole genome shotgun (WGS) entry which is preliminary data.</text>
</comment>
<gene>
    <name evidence="1" type="ORF">PPERSA_05101</name>
</gene>
<dbReference type="AlphaFoldDB" id="A0A0V0QX29"/>
<evidence type="ECO:0000313" key="2">
    <source>
        <dbReference type="Proteomes" id="UP000054937"/>
    </source>
</evidence>
<organism evidence="1 2">
    <name type="scientific">Pseudocohnilembus persalinus</name>
    <name type="common">Ciliate</name>
    <dbReference type="NCBI Taxonomy" id="266149"/>
    <lineage>
        <taxon>Eukaryota</taxon>
        <taxon>Sar</taxon>
        <taxon>Alveolata</taxon>
        <taxon>Ciliophora</taxon>
        <taxon>Intramacronucleata</taxon>
        <taxon>Oligohymenophorea</taxon>
        <taxon>Scuticociliatia</taxon>
        <taxon>Philasterida</taxon>
        <taxon>Pseudocohnilembidae</taxon>
        <taxon>Pseudocohnilembus</taxon>
    </lineage>
</organism>
<protein>
    <submittedName>
        <fullName evidence="1">Uncharacterized protein</fullName>
    </submittedName>
</protein>
<dbReference type="InParanoid" id="A0A0V0QX29"/>
<evidence type="ECO:0000313" key="1">
    <source>
        <dbReference type="EMBL" id="KRX06488.1"/>
    </source>
</evidence>